<feature type="transmembrane region" description="Helical" evidence="1">
    <location>
        <begin position="12"/>
        <end position="29"/>
    </location>
</feature>
<protein>
    <submittedName>
        <fullName evidence="2">Uncharacterized protein</fullName>
    </submittedName>
</protein>
<name>A0A3M9MBM3_9BACT</name>
<comment type="caution">
    <text evidence="2">The sequence shown here is derived from an EMBL/GenBank/DDBJ whole genome shotgun (WGS) entry which is preliminary data.</text>
</comment>
<keyword evidence="1" id="KW-0812">Transmembrane</keyword>
<organism evidence="2 3">
    <name type="scientific">Rufibacter latericius</name>
    <dbReference type="NCBI Taxonomy" id="2487040"/>
    <lineage>
        <taxon>Bacteria</taxon>
        <taxon>Pseudomonadati</taxon>
        <taxon>Bacteroidota</taxon>
        <taxon>Cytophagia</taxon>
        <taxon>Cytophagales</taxon>
        <taxon>Hymenobacteraceae</taxon>
        <taxon>Rufibacter</taxon>
    </lineage>
</organism>
<evidence type="ECO:0000313" key="3">
    <source>
        <dbReference type="Proteomes" id="UP000272117"/>
    </source>
</evidence>
<evidence type="ECO:0000256" key="1">
    <source>
        <dbReference type="SAM" id="Phobius"/>
    </source>
</evidence>
<dbReference type="EMBL" id="RJJD01000021">
    <property type="protein sequence ID" value="RNI22565.1"/>
    <property type="molecule type" value="Genomic_DNA"/>
</dbReference>
<dbReference type="Proteomes" id="UP000272117">
    <property type="component" value="Unassembled WGS sequence"/>
</dbReference>
<dbReference type="AlphaFoldDB" id="A0A3M9MBM3"/>
<keyword evidence="3" id="KW-1185">Reference proteome</keyword>
<proteinExistence type="predicted"/>
<gene>
    <name evidence="2" type="ORF">EFB08_20930</name>
</gene>
<accession>A0A3M9MBM3</accession>
<evidence type="ECO:0000313" key="2">
    <source>
        <dbReference type="EMBL" id="RNI22565.1"/>
    </source>
</evidence>
<sequence>MENLLKDYLLGIKLFLFYSFLSISFLASFQENQLKTAWEANPFGTAPLFHPQVRLMVYRVFFPMLK</sequence>
<keyword evidence="1" id="KW-1133">Transmembrane helix</keyword>
<reference evidence="2 3" key="1">
    <citation type="submission" date="2018-11" db="EMBL/GenBank/DDBJ databases">
        <title>Rufibacter latericius sp. nov., isolated from water in Baiyang Lake.</title>
        <authorList>
            <person name="Yang Y."/>
        </authorList>
    </citation>
    <scope>NUCLEOTIDE SEQUENCE [LARGE SCALE GENOMIC DNA]</scope>
    <source>
        <strain evidence="2 3">R-22-1c-1</strain>
    </source>
</reference>
<keyword evidence="1" id="KW-0472">Membrane</keyword>